<protein>
    <submittedName>
        <fullName evidence="2">Uncharacterized protein</fullName>
    </submittedName>
</protein>
<accession>A0ABP7ARG6</accession>
<evidence type="ECO:0000256" key="1">
    <source>
        <dbReference type="SAM" id="MobiDB-lite"/>
    </source>
</evidence>
<sequence length="96" mass="10424">MVMVTIEDHILSKAREFDNIGDWPQPFGAFIPPGGSEARTEKAIRDMQKRGQLAVLGFEAEGMPRVDVVAGFGPRIPHHNGPGPGEPAQSHRAQVL</sequence>
<name>A0ABP7ARG6_9ACTN</name>
<dbReference type="Proteomes" id="UP001501074">
    <property type="component" value="Unassembled WGS sequence"/>
</dbReference>
<reference evidence="3" key="1">
    <citation type="journal article" date="2019" name="Int. J. Syst. Evol. Microbiol.">
        <title>The Global Catalogue of Microorganisms (GCM) 10K type strain sequencing project: providing services to taxonomists for standard genome sequencing and annotation.</title>
        <authorList>
            <consortium name="The Broad Institute Genomics Platform"/>
            <consortium name="The Broad Institute Genome Sequencing Center for Infectious Disease"/>
            <person name="Wu L."/>
            <person name="Ma J."/>
        </authorList>
    </citation>
    <scope>NUCLEOTIDE SEQUENCE [LARGE SCALE GENOMIC DNA]</scope>
    <source>
        <strain evidence="3">JCM 16902</strain>
    </source>
</reference>
<proteinExistence type="predicted"/>
<gene>
    <name evidence="2" type="ORF">GCM10022223_67450</name>
</gene>
<evidence type="ECO:0000313" key="2">
    <source>
        <dbReference type="EMBL" id="GAA3638931.1"/>
    </source>
</evidence>
<dbReference type="EMBL" id="BAAAZO010000013">
    <property type="protein sequence ID" value="GAA3638931.1"/>
    <property type="molecule type" value="Genomic_DNA"/>
</dbReference>
<keyword evidence="3" id="KW-1185">Reference proteome</keyword>
<feature type="region of interest" description="Disordered" evidence="1">
    <location>
        <begin position="71"/>
        <end position="96"/>
    </location>
</feature>
<comment type="caution">
    <text evidence="2">The sequence shown here is derived from an EMBL/GenBank/DDBJ whole genome shotgun (WGS) entry which is preliminary data.</text>
</comment>
<evidence type="ECO:0000313" key="3">
    <source>
        <dbReference type="Proteomes" id="UP001501074"/>
    </source>
</evidence>
<organism evidence="2 3">
    <name type="scientific">Kineosporia mesophila</name>
    <dbReference type="NCBI Taxonomy" id="566012"/>
    <lineage>
        <taxon>Bacteria</taxon>
        <taxon>Bacillati</taxon>
        <taxon>Actinomycetota</taxon>
        <taxon>Actinomycetes</taxon>
        <taxon>Kineosporiales</taxon>
        <taxon>Kineosporiaceae</taxon>
        <taxon>Kineosporia</taxon>
    </lineage>
</organism>